<name>A0A3N6PPR8_9BURK</name>
<dbReference type="RefSeq" id="WP_124152728.1">
    <property type="nucleotide sequence ID" value="NZ_RQIS01000015.1"/>
</dbReference>
<proteinExistence type="predicted"/>
<evidence type="ECO:0000313" key="1">
    <source>
        <dbReference type="EMBL" id="RQH03840.1"/>
    </source>
</evidence>
<dbReference type="EMBL" id="RQIS01000015">
    <property type="protein sequence ID" value="RQH03840.1"/>
    <property type="molecule type" value="Genomic_DNA"/>
</dbReference>
<evidence type="ECO:0008006" key="3">
    <source>
        <dbReference type="Google" id="ProtNLM"/>
    </source>
</evidence>
<accession>A0A3N6PPR8</accession>
<keyword evidence="2" id="KW-1185">Reference proteome</keyword>
<protein>
    <recommendedName>
        <fullName evidence="3">Chemotaxis protein CheX</fullName>
    </recommendedName>
</protein>
<dbReference type="Proteomes" id="UP000272778">
    <property type="component" value="Unassembled WGS sequence"/>
</dbReference>
<gene>
    <name evidence="1" type="ORF">D1Y85_19540</name>
</gene>
<dbReference type="OrthoDB" id="8717392at2"/>
<reference evidence="1 2" key="1">
    <citation type="submission" date="2018-11" db="EMBL/GenBank/DDBJ databases">
        <title>Paraburkholderia sp. DHOA04, isolated from soil.</title>
        <authorList>
            <person name="Gao Z.-H."/>
            <person name="Qiu L.-H."/>
            <person name="Fu J.-C."/>
        </authorList>
    </citation>
    <scope>NUCLEOTIDE SEQUENCE [LARGE SCALE GENOMIC DNA]</scope>
    <source>
        <strain evidence="1 2">DHOA04</strain>
    </source>
</reference>
<organism evidence="1 2">
    <name type="scientific">Paraburkholderia dinghuensis</name>
    <dbReference type="NCBI Taxonomy" id="2305225"/>
    <lineage>
        <taxon>Bacteria</taxon>
        <taxon>Pseudomonadati</taxon>
        <taxon>Pseudomonadota</taxon>
        <taxon>Betaproteobacteria</taxon>
        <taxon>Burkholderiales</taxon>
        <taxon>Burkholderiaceae</taxon>
        <taxon>Paraburkholderia</taxon>
    </lineage>
</organism>
<sequence>MIGPRAKDSIERIFFAAARTRLVTDAQHVCEIAPHASHTAQGAQVVVLTISSMQFRLLLLLHFDDDETMRRYYAADAQRTLAEAFMEFGNLCCGAMNQQLVAHFPDLGMSTPYVLSGECLPHLRELKPDYRSSYALVIDGSVRLGATVCVCSQTSLDFVAADTETQSESTGELELF</sequence>
<dbReference type="AlphaFoldDB" id="A0A3N6PPR8"/>
<comment type="caution">
    <text evidence="1">The sequence shown here is derived from an EMBL/GenBank/DDBJ whole genome shotgun (WGS) entry which is preliminary data.</text>
</comment>
<evidence type="ECO:0000313" key="2">
    <source>
        <dbReference type="Proteomes" id="UP000272778"/>
    </source>
</evidence>